<evidence type="ECO:0000313" key="3">
    <source>
        <dbReference type="EMBL" id="BDR57437.1"/>
    </source>
</evidence>
<dbReference type="SUPFAM" id="SSF52540">
    <property type="entry name" value="P-loop containing nucleoside triphosphate hydrolases"/>
    <property type="match status" value="1"/>
</dbReference>
<dbReference type="AlphaFoldDB" id="A0AAU9D9F9"/>
<dbReference type="Pfam" id="PF13635">
    <property type="entry name" value="DUF4143"/>
    <property type="match status" value="1"/>
</dbReference>
<dbReference type="PANTHER" id="PTHR33295">
    <property type="entry name" value="ATPASE"/>
    <property type="match status" value="1"/>
</dbReference>
<evidence type="ECO:0000259" key="1">
    <source>
        <dbReference type="Pfam" id="PF13173"/>
    </source>
</evidence>
<dbReference type="EMBL" id="AP026801">
    <property type="protein sequence ID" value="BDR57437.1"/>
    <property type="molecule type" value="Genomic_DNA"/>
</dbReference>
<dbReference type="InterPro" id="IPR027417">
    <property type="entry name" value="P-loop_NTPase"/>
</dbReference>
<dbReference type="InterPro" id="IPR041682">
    <property type="entry name" value="AAA_14"/>
</dbReference>
<accession>A0AAU9D9F9</accession>
<dbReference type="PANTHER" id="PTHR33295:SF20">
    <property type="entry name" value="ATPASE"/>
    <property type="match status" value="1"/>
</dbReference>
<dbReference type="Pfam" id="PF13173">
    <property type="entry name" value="AAA_14"/>
    <property type="match status" value="1"/>
</dbReference>
<evidence type="ECO:0008006" key="5">
    <source>
        <dbReference type="Google" id="ProtNLM"/>
    </source>
</evidence>
<protein>
    <recommendedName>
        <fullName evidence="5">ATP-binding protein</fullName>
    </recommendedName>
</protein>
<keyword evidence="4" id="KW-1185">Reference proteome</keyword>
<reference evidence="3 4" key="1">
    <citation type="journal article" date="2023" name="Microbiol. Spectr.">
        <title>Symbiosis of Carpenter Bees with Uncharacterized Lactic Acid Bacteria Showing NAD Auxotrophy.</title>
        <authorList>
            <person name="Kawasaki S."/>
            <person name="Ozawa K."/>
            <person name="Mori T."/>
            <person name="Yamamoto A."/>
            <person name="Ito M."/>
            <person name="Ohkuma M."/>
            <person name="Sakamoto M."/>
            <person name="Matsutani M."/>
        </authorList>
    </citation>
    <scope>NUCLEOTIDE SEQUENCE [LARGE SCALE GENOMIC DNA]</scope>
    <source>
        <strain evidence="3 4">KimC2</strain>
    </source>
</reference>
<dbReference type="RefSeq" id="WP_317696533.1">
    <property type="nucleotide sequence ID" value="NZ_AP026801.1"/>
</dbReference>
<evidence type="ECO:0000259" key="2">
    <source>
        <dbReference type="Pfam" id="PF13635"/>
    </source>
</evidence>
<dbReference type="Proteomes" id="UP001321804">
    <property type="component" value="Chromosome"/>
</dbReference>
<dbReference type="InterPro" id="IPR025420">
    <property type="entry name" value="DUF4143"/>
</dbReference>
<gene>
    <name evidence="3" type="ORF">KIMC2_19990</name>
</gene>
<name>A0AAU9D9F9_9LACO</name>
<evidence type="ECO:0000313" key="4">
    <source>
        <dbReference type="Proteomes" id="UP001321804"/>
    </source>
</evidence>
<organism evidence="3 4">
    <name type="scientific">Xylocopilactobacillus apis</name>
    <dbReference type="NCBI Taxonomy" id="2932183"/>
    <lineage>
        <taxon>Bacteria</taxon>
        <taxon>Bacillati</taxon>
        <taxon>Bacillota</taxon>
        <taxon>Bacilli</taxon>
        <taxon>Lactobacillales</taxon>
        <taxon>Lactobacillaceae</taxon>
        <taxon>Xylocopilactobacillus</taxon>
    </lineage>
</organism>
<proteinExistence type="predicted"/>
<dbReference type="KEGG" id="xak:KIMC2_19990"/>
<sequence>MAQFEVIERPALLKQLIEFKDHDLIKIITGVRRSGKSVLLMMYRDWLINQGISADNIIYLNFEDYELQMVQDEEQLRAIFDQKLNELKGRFYILLDEIQNVAGWQRVVNGLRVSFDCDLTITGSNAQMLSGELATLLAGRYVEIPIYPLSFSEFLTAKKISTDSRQVDQAFIEYEKYGGFPAVVIANEQVKDQILKGIYDTVLLNDVSMRGNIRDLTVLRALTGFLSDNTGQLIQPTRIANTMKSEGIDVSPHTITRYLTLLENAFLFYRSRQYDLRGREYLKTAGKYYVVDPGLRRNAVDRRPGNYSNQLENIVYVELLRRKYIVDVGKFDSKEIDFIARKSDELMYVQVAYELPANKHETDNLLKINDNYRKIVITQHYYEFKEIDGIPVINVVDWLTNEDK</sequence>
<feature type="domain" description="AAA" evidence="1">
    <location>
        <begin position="25"/>
        <end position="155"/>
    </location>
</feature>
<feature type="domain" description="DUF4143" evidence="2">
    <location>
        <begin position="205"/>
        <end position="353"/>
    </location>
</feature>